<gene>
    <name evidence="1" type="ORF">Fcan01_07501</name>
</gene>
<dbReference type="AlphaFoldDB" id="A0A226EKY4"/>
<accession>A0A226EKY4</accession>
<sequence length="680" mass="77536">MAEPKSPLETNVDVSFQDMADAVIDSFARIQSGMNPSKSINRRRIIRSTHFDMNEYIQPSRIFDIKRLWKNETKKNRKPGRKHQIKINPMKGFQDPLKLRKKCLVKMPSVPGVPFVLIYDESPYIPPAFNVPAHILSVERNLPKLTRSPMFHETEVLGKYINPCFLKPKVKTRVKSRPLQLVKEAHKIPDFPEEFAREKYHAPPGSKENFTCRNCPDITAADKALDDVSIFMNSRTIRNAPHGDLNNFSSLTEQLVKNLEGDVDCLADDYEWTKFHLHRGSSLQFSESESEADPLASIAEFKNFEDVMARDASSKLRSSETGDGIDYPNEDCQSLLSSPPAKENLTIEIINMTKDKPHIVRRIIKESQSVSEWLEEKIISVHSDSCLEKYRPPSLYEMTKSGSTLQPKLRHETYKALKAKSCCTFGCKSESSEFLLQTTKPDSTISDKSLDILKQRSKCHNVTPLTAINSVDDVLQLRTVNPVGFCIWRALCSKKLDLYAYKSECRPHSIDEFDTQASICKFKKFSARRLSRGDDESDQTGYLGSEEDEEYKCQILNDFWPIRSQCTTKDSEPSIPDFSKDLHAVNRDQNQSAAPANIIFIDCDGSEYWSCKSAYEDIFYPFHAHVQNSDDGRTTFSLHNNNGNADSCKIRKQSHIQQTRLGRCISKLATWCKNGLLKNL</sequence>
<dbReference type="EMBL" id="LNIX01000003">
    <property type="protein sequence ID" value="OXA58302.1"/>
    <property type="molecule type" value="Genomic_DNA"/>
</dbReference>
<protein>
    <submittedName>
        <fullName evidence="1">Uncharacterized protein</fullName>
    </submittedName>
</protein>
<reference evidence="1 2" key="1">
    <citation type="submission" date="2015-12" db="EMBL/GenBank/DDBJ databases">
        <title>The genome of Folsomia candida.</title>
        <authorList>
            <person name="Faddeeva A."/>
            <person name="Derks M.F."/>
            <person name="Anvar Y."/>
            <person name="Smit S."/>
            <person name="Van Straalen N."/>
            <person name="Roelofs D."/>
        </authorList>
    </citation>
    <scope>NUCLEOTIDE SEQUENCE [LARGE SCALE GENOMIC DNA]</scope>
    <source>
        <strain evidence="1 2">VU population</strain>
        <tissue evidence="1">Whole body</tissue>
    </source>
</reference>
<comment type="caution">
    <text evidence="1">The sequence shown here is derived from an EMBL/GenBank/DDBJ whole genome shotgun (WGS) entry which is preliminary data.</text>
</comment>
<proteinExistence type="predicted"/>
<dbReference type="Proteomes" id="UP000198287">
    <property type="component" value="Unassembled WGS sequence"/>
</dbReference>
<organism evidence="1 2">
    <name type="scientific">Folsomia candida</name>
    <name type="common">Springtail</name>
    <dbReference type="NCBI Taxonomy" id="158441"/>
    <lineage>
        <taxon>Eukaryota</taxon>
        <taxon>Metazoa</taxon>
        <taxon>Ecdysozoa</taxon>
        <taxon>Arthropoda</taxon>
        <taxon>Hexapoda</taxon>
        <taxon>Collembola</taxon>
        <taxon>Entomobryomorpha</taxon>
        <taxon>Isotomoidea</taxon>
        <taxon>Isotomidae</taxon>
        <taxon>Proisotominae</taxon>
        <taxon>Folsomia</taxon>
    </lineage>
</organism>
<keyword evidence="2" id="KW-1185">Reference proteome</keyword>
<evidence type="ECO:0000313" key="2">
    <source>
        <dbReference type="Proteomes" id="UP000198287"/>
    </source>
</evidence>
<evidence type="ECO:0000313" key="1">
    <source>
        <dbReference type="EMBL" id="OXA58302.1"/>
    </source>
</evidence>
<name>A0A226EKY4_FOLCA</name>